<keyword evidence="3" id="KW-0050">Antiport</keyword>
<dbReference type="Gene3D" id="6.10.140.1330">
    <property type="match status" value="1"/>
</dbReference>
<feature type="transmembrane region" description="Helical" evidence="14">
    <location>
        <begin position="85"/>
        <end position="107"/>
    </location>
</feature>
<organism evidence="16 17">
    <name type="scientific">Tribonema minus</name>
    <dbReference type="NCBI Taxonomy" id="303371"/>
    <lineage>
        <taxon>Eukaryota</taxon>
        <taxon>Sar</taxon>
        <taxon>Stramenopiles</taxon>
        <taxon>Ochrophyta</taxon>
        <taxon>PX clade</taxon>
        <taxon>Xanthophyceae</taxon>
        <taxon>Tribonematales</taxon>
        <taxon>Tribonemataceae</taxon>
        <taxon>Tribonema</taxon>
    </lineage>
</organism>
<evidence type="ECO:0000256" key="6">
    <source>
        <dbReference type="ARBA" id="ARBA00023034"/>
    </source>
</evidence>
<evidence type="ECO:0000256" key="13">
    <source>
        <dbReference type="ARBA" id="ARBA00042692"/>
    </source>
</evidence>
<dbReference type="GO" id="GO:0015386">
    <property type="term" value="F:potassium:proton antiporter activity"/>
    <property type="evidence" value="ECO:0007669"/>
    <property type="project" value="TreeGrafter"/>
</dbReference>
<protein>
    <recommendedName>
        <fullName evidence="11">Sodium/hydrogen exchanger 8</fullName>
    </recommendedName>
    <alternativeName>
        <fullName evidence="12">Na(+)/H(+) exchanger 8</fullName>
    </alternativeName>
    <alternativeName>
        <fullName evidence="13">Solute carrier family 9 member 8</fullName>
    </alternativeName>
</protein>
<dbReference type="InterPro" id="IPR018422">
    <property type="entry name" value="Cation/H_exchanger_CPA1"/>
</dbReference>
<keyword evidence="8" id="KW-0406">Ion transport</keyword>
<dbReference type="PANTHER" id="PTHR10110:SF191">
    <property type="entry name" value="SODIUM_HYDROGEN EXCHANGER 8"/>
    <property type="match status" value="1"/>
</dbReference>
<evidence type="ECO:0000313" key="17">
    <source>
        <dbReference type="Proteomes" id="UP000664859"/>
    </source>
</evidence>
<dbReference type="InterPro" id="IPR006153">
    <property type="entry name" value="Cation/H_exchanger_TM"/>
</dbReference>
<evidence type="ECO:0000256" key="2">
    <source>
        <dbReference type="ARBA" id="ARBA00022448"/>
    </source>
</evidence>
<dbReference type="GO" id="GO:0015385">
    <property type="term" value="F:sodium:proton antiporter activity"/>
    <property type="evidence" value="ECO:0007669"/>
    <property type="project" value="InterPro"/>
</dbReference>
<keyword evidence="4 14" id="KW-0812">Transmembrane</keyword>
<dbReference type="AlphaFoldDB" id="A0A835YL00"/>
<evidence type="ECO:0000256" key="3">
    <source>
        <dbReference type="ARBA" id="ARBA00022449"/>
    </source>
</evidence>
<name>A0A835YL00_9STRA</name>
<evidence type="ECO:0000313" key="16">
    <source>
        <dbReference type="EMBL" id="KAG5177287.1"/>
    </source>
</evidence>
<dbReference type="EMBL" id="JAFCMP010000526">
    <property type="protein sequence ID" value="KAG5177287.1"/>
    <property type="molecule type" value="Genomic_DNA"/>
</dbReference>
<evidence type="ECO:0000256" key="14">
    <source>
        <dbReference type="SAM" id="Phobius"/>
    </source>
</evidence>
<keyword evidence="2" id="KW-0813">Transport</keyword>
<feature type="transmembrane region" description="Helical" evidence="14">
    <location>
        <begin position="394"/>
        <end position="414"/>
    </location>
</feature>
<evidence type="ECO:0000256" key="11">
    <source>
        <dbReference type="ARBA" id="ARBA00040570"/>
    </source>
</evidence>
<proteinExistence type="predicted"/>
<dbReference type="PRINTS" id="PR01084">
    <property type="entry name" value="NAHEXCHNGR"/>
</dbReference>
<evidence type="ECO:0000256" key="1">
    <source>
        <dbReference type="ARBA" id="ARBA00004653"/>
    </source>
</evidence>
<feature type="transmembrane region" description="Helical" evidence="14">
    <location>
        <begin position="20"/>
        <end position="44"/>
    </location>
</feature>
<reference evidence="16" key="1">
    <citation type="submission" date="2021-02" db="EMBL/GenBank/DDBJ databases">
        <title>First Annotated Genome of the Yellow-green Alga Tribonema minus.</title>
        <authorList>
            <person name="Mahan K.M."/>
        </authorList>
    </citation>
    <scope>NUCLEOTIDE SEQUENCE</scope>
    <source>
        <strain evidence="16">UTEX B ZZ1240</strain>
    </source>
</reference>
<feature type="transmembrane region" description="Helical" evidence="14">
    <location>
        <begin position="248"/>
        <end position="271"/>
    </location>
</feature>
<evidence type="ECO:0000256" key="10">
    <source>
        <dbReference type="ARBA" id="ARBA00023201"/>
    </source>
</evidence>
<comment type="caution">
    <text evidence="16">The sequence shown here is derived from an EMBL/GenBank/DDBJ whole genome shotgun (WGS) entry which is preliminary data.</text>
</comment>
<dbReference type="GO" id="GO:0005886">
    <property type="term" value="C:plasma membrane"/>
    <property type="evidence" value="ECO:0007669"/>
    <property type="project" value="UniProtKB-SubCell"/>
</dbReference>
<dbReference type="GO" id="GO:0051453">
    <property type="term" value="P:regulation of intracellular pH"/>
    <property type="evidence" value="ECO:0007669"/>
    <property type="project" value="TreeGrafter"/>
</dbReference>
<dbReference type="GO" id="GO:0098719">
    <property type="term" value="P:sodium ion import across plasma membrane"/>
    <property type="evidence" value="ECO:0007669"/>
    <property type="project" value="TreeGrafter"/>
</dbReference>
<feature type="transmembrane region" description="Helical" evidence="14">
    <location>
        <begin position="357"/>
        <end position="382"/>
    </location>
</feature>
<gene>
    <name evidence="16" type="ORF">JKP88DRAFT_332918</name>
</gene>
<keyword evidence="10" id="KW-0739">Sodium transport</keyword>
<evidence type="ECO:0000256" key="7">
    <source>
        <dbReference type="ARBA" id="ARBA00023053"/>
    </source>
</evidence>
<feature type="transmembrane region" description="Helical" evidence="14">
    <location>
        <begin position="326"/>
        <end position="345"/>
    </location>
</feature>
<evidence type="ECO:0000256" key="8">
    <source>
        <dbReference type="ARBA" id="ARBA00023065"/>
    </source>
</evidence>
<evidence type="ECO:0000256" key="12">
    <source>
        <dbReference type="ARBA" id="ARBA00042291"/>
    </source>
</evidence>
<dbReference type="PANTHER" id="PTHR10110">
    <property type="entry name" value="SODIUM/HYDROGEN EXCHANGER"/>
    <property type="match status" value="1"/>
</dbReference>
<evidence type="ECO:0000256" key="5">
    <source>
        <dbReference type="ARBA" id="ARBA00022989"/>
    </source>
</evidence>
<feature type="domain" description="Cation/H+ exchanger transmembrane" evidence="15">
    <location>
        <begin position="44"/>
        <end position="346"/>
    </location>
</feature>
<dbReference type="Proteomes" id="UP000664859">
    <property type="component" value="Unassembled WGS sequence"/>
</dbReference>
<accession>A0A835YL00</accession>
<feature type="transmembrane region" description="Helical" evidence="14">
    <location>
        <begin position="56"/>
        <end position="73"/>
    </location>
</feature>
<keyword evidence="5 14" id="KW-1133">Transmembrane helix</keyword>
<feature type="transmembrane region" description="Helical" evidence="14">
    <location>
        <begin position="119"/>
        <end position="139"/>
    </location>
</feature>
<comment type="subcellular location">
    <subcellularLocation>
        <location evidence="1">Golgi apparatus membrane</location>
        <topology evidence="1">Multi-pass membrane protein</topology>
    </subcellularLocation>
</comment>
<evidence type="ECO:0000256" key="9">
    <source>
        <dbReference type="ARBA" id="ARBA00023136"/>
    </source>
</evidence>
<feature type="transmembrane region" description="Helical" evidence="14">
    <location>
        <begin position="420"/>
        <end position="446"/>
    </location>
</feature>
<sequence length="562" mass="61338">MAGLFGYEFGIHDQESATTAFVLVFLILLVSVLVLADHVVGHLLNHRLRFQIPESGVTMFIGVVIGGVIALLSETAKIGDNPLISFSPTIFFLAFLPPIIYNEGYNLRQQFFFGYIKEILIFAIIGTALSAFIMAIFLYKIPGRPAGSVLSFAEASAFGGLVTSTDPVAVLAILGQLRVEPALFFLVFGESVLNDAEVGAGIADFIIICLGSCVIGFLVPCISTYVLKRAELRGHVVLELSVYLLMSYVPYVLAQIVGMSGIVAILVAGVTMRTYTHRNLSSRHAQEYADFFYRICAYLADNAVFLYLGMSVFGLHIFVENFDVGYVCWALFACLVSRGVSVVVLSGNFEEGYVCWALFACLVSRAVSVVVLSVIINVLVPYTNLNRVAYKNQFVLWFAGLRGAVAFAAASNFTDVSGKHGIVVTTTMGIVIVYNFIMAPLTMPIIKSLGMPMNVKYENSQPPRMPRLGRWVYQIDRKYIDTFLICKCAQRGAPCEAYHDEFNCPLLGNGAANATPHSPAPAALATTPTKAHDAHARRPSGITERAFELPTVTAALQRCQHH</sequence>
<feature type="transmembrane region" description="Helical" evidence="14">
    <location>
        <begin position="291"/>
        <end position="319"/>
    </location>
</feature>
<dbReference type="Pfam" id="PF00999">
    <property type="entry name" value="Na_H_Exchanger"/>
    <property type="match status" value="1"/>
</dbReference>
<evidence type="ECO:0000259" key="15">
    <source>
        <dbReference type="Pfam" id="PF00999"/>
    </source>
</evidence>
<feature type="transmembrane region" description="Helical" evidence="14">
    <location>
        <begin position="205"/>
        <end position="227"/>
    </location>
</feature>
<keyword evidence="9 14" id="KW-0472">Membrane</keyword>
<evidence type="ECO:0000256" key="4">
    <source>
        <dbReference type="ARBA" id="ARBA00022692"/>
    </source>
</evidence>
<keyword evidence="17" id="KW-1185">Reference proteome</keyword>
<keyword evidence="6" id="KW-0333">Golgi apparatus</keyword>
<dbReference type="InterPro" id="IPR004709">
    <property type="entry name" value="NaH_exchanger"/>
</dbReference>
<dbReference type="OrthoDB" id="196264at2759"/>
<keyword evidence="7" id="KW-0915">Sodium</keyword>